<reference evidence="2" key="3">
    <citation type="submission" date="2015-04" db="UniProtKB">
        <authorList>
            <consortium name="EnsemblPlants"/>
        </authorList>
    </citation>
    <scope>IDENTIFICATION</scope>
    <source>
        <strain evidence="2">cv. Jemalong A17</strain>
    </source>
</reference>
<organism evidence="1 3">
    <name type="scientific">Medicago truncatula</name>
    <name type="common">Barrel medic</name>
    <name type="synonym">Medicago tribuloides</name>
    <dbReference type="NCBI Taxonomy" id="3880"/>
    <lineage>
        <taxon>Eukaryota</taxon>
        <taxon>Viridiplantae</taxon>
        <taxon>Streptophyta</taxon>
        <taxon>Embryophyta</taxon>
        <taxon>Tracheophyta</taxon>
        <taxon>Spermatophyta</taxon>
        <taxon>Magnoliopsida</taxon>
        <taxon>eudicotyledons</taxon>
        <taxon>Gunneridae</taxon>
        <taxon>Pentapetalae</taxon>
        <taxon>rosids</taxon>
        <taxon>fabids</taxon>
        <taxon>Fabales</taxon>
        <taxon>Fabaceae</taxon>
        <taxon>Papilionoideae</taxon>
        <taxon>50 kb inversion clade</taxon>
        <taxon>NPAAA clade</taxon>
        <taxon>Hologalegina</taxon>
        <taxon>IRL clade</taxon>
        <taxon>Trifolieae</taxon>
        <taxon>Medicago</taxon>
    </lineage>
</organism>
<dbReference type="EMBL" id="CM001221">
    <property type="protein sequence ID" value="KEH27877.1"/>
    <property type="molecule type" value="Genomic_DNA"/>
</dbReference>
<sequence>MDLVFSLNQSQNELAQNQNQTQNLRNCVHGFRIGKVKKKQIFKENKEREVVMMLDEQRVLNKT</sequence>
<evidence type="ECO:0000313" key="1">
    <source>
        <dbReference type="EMBL" id="KEH27877.1"/>
    </source>
</evidence>
<keyword evidence="3" id="KW-1185">Reference proteome</keyword>
<dbReference type="AlphaFoldDB" id="A0A072UE43"/>
<proteinExistence type="predicted"/>
<reference evidence="1 3" key="2">
    <citation type="journal article" date="2014" name="BMC Genomics">
        <title>An improved genome release (version Mt4.0) for the model legume Medicago truncatula.</title>
        <authorList>
            <person name="Tang H."/>
            <person name="Krishnakumar V."/>
            <person name="Bidwell S."/>
            <person name="Rosen B."/>
            <person name="Chan A."/>
            <person name="Zhou S."/>
            <person name="Gentzbittel L."/>
            <person name="Childs K.L."/>
            <person name="Yandell M."/>
            <person name="Gundlach H."/>
            <person name="Mayer K.F."/>
            <person name="Schwartz D.C."/>
            <person name="Town C.D."/>
        </authorList>
    </citation>
    <scope>GENOME REANNOTATION</scope>
    <source>
        <strain evidence="1">A17</strain>
        <strain evidence="2 3">cv. Jemalong A17</strain>
    </source>
</reference>
<evidence type="ECO:0000313" key="3">
    <source>
        <dbReference type="Proteomes" id="UP000002051"/>
    </source>
</evidence>
<dbReference type="Proteomes" id="UP000002051">
    <property type="component" value="Chromosome 5"/>
</dbReference>
<dbReference type="EnsemblPlants" id="KEH27877">
    <property type="protein sequence ID" value="KEH27877"/>
    <property type="gene ID" value="MTR_5g046945"/>
</dbReference>
<gene>
    <name evidence="1" type="ordered locus">MTR_5g046945</name>
</gene>
<name>A0A072UE43_MEDTR</name>
<protein>
    <submittedName>
        <fullName evidence="1 2">Uncharacterized protein</fullName>
    </submittedName>
</protein>
<dbReference type="HOGENOM" id="CLU_2889169_0_0_1"/>
<reference evidence="1 3" key="1">
    <citation type="journal article" date="2011" name="Nature">
        <title>The Medicago genome provides insight into the evolution of rhizobial symbioses.</title>
        <authorList>
            <person name="Young N.D."/>
            <person name="Debelle F."/>
            <person name="Oldroyd G.E."/>
            <person name="Geurts R."/>
            <person name="Cannon S.B."/>
            <person name="Udvardi M.K."/>
            <person name="Benedito V.A."/>
            <person name="Mayer K.F."/>
            <person name="Gouzy J."/>
            <person name="Schoof H."/>
            <person name="Van de Peer Y."/>
            <person name="Proost S."/>
            <person name="Cook D.R."/>
            <person name="Meyers B.C."/>
            <person name="Spannagl M."/>
            <person name="Cheung F."/>
            <person name="De Mita S."/>
            <person name="Krishnakumar V."/>
            <person name="Gundlach H."/>
            <person name="Zhou S."/>
            <person name="Mudge J."/>
            <person name="Bharti A.K."/>
            <person name="Murray J.D."/>
            <person name="Naoumkina M.A."/>
            <person name="Rosen B."/>
            <person name="Silverstein K.A."/>
            <person name="Tang H."/>
            <person name="Rombauts S."/>
            <person name="Zhao P.X."/>
            <person name="Zhou P."/>
            <person name="Barbe V."/>
            <person name="Bardou P."/>
            <person name="Bechner M."/>
            <person name="Bellec A."/>
            <person name="Berger A."/>
            <person name="Berges H."/>
            <person name="Bidwell S."/>
            <person name="Bisseling T."/>
            <person name="Choisne N."/>
            <person name="Couloux A."/>
            <person name="Denny R."/>
            <person name="Deshpande S."/>
            <person name="Dai X."/>
            <person name="Doyle J.J."/>
            <person name="Dudez A.M."/>
            <person name="Farmer A.D."/>
            <person name="Fouteau S."/>
            <person name="Franken C."/>
            <person name="Gibelin C."/>
            <person name="Gish J."/>
            <person name="Goldstein S."/>
            <person name="Gonzalez A.J."/>
            <person name="Green P.J."/>
            <person name="Hallab A."/>
            <person name="Hartog M."/>
            <person name="Hua A."/>
            <person name="Humphray S.J."/>
            <person name="Jeong D.H."/>
            <person name="Jing Y."/>
            <person name="Jocker A."/>
            <person name="Kenton S.M."/>
            <person name="Kim D.J."/>
            <person name="Klee K."/>
            <person name="Lai H."/>
            <person name="Lang C."/>
            <person name="Lin S."/>
            <person name="Macmil S.L."/>
            <person name="Magdelenat G."/>
            <person name="Matthews L."/>
            <person name="McCorrison J."/>
            <person name="Monaghan E.L."/>
            <person name="Mun J.H."/>
            <person name="Najar F.Z."/>
            <person name="Nicholson C."/>
            <person name="Noirot C."/>
            <person name="O'Bleness M."/>
            <person name="Paule C.R."/>
            <person name="Poulain J."/>
            <person name="Prion F."/>
            <person name="Qin B."/>
            <person name="Qu C."/>
            <person name="Retzel E.F."/>
            <person name="Riddle C."/>
            <person name="Sallet E."/>
            <person name="Samain S."/>
            <person name="Samson N."/>
            <person name="Sanders I."/>
            <person name="Saurat O."/>
            <person name="Scarpelli C."/>
            <person name="Schiex T."/>
            <person name="Segurens B."/>
            <person name="Severin A.J."/>
            <person name="Sherrier D.J."/>
            <person name="Shi R."/>
            <person name="Sims S."/>
            <person name="Singer S.R."/>
            <person name="Sinharoy S."/>
            <person name="Sterck L."/>
            <person name="Viollet A."/>
            <person name="Wang B.B."/>
            <person name="Wang K."/>
            <person name="Wang M."/>
            <person name="Wang X."/>
            <person name="Warfsmann J."/>
            <person name="Weissenbach J."/>
            <person name="White D.D."/>
            <person name="White J.D."/>
            <person name="Wiley G.B."/>
            <person name="Wincker P."/>
            <person name="Xing Y."/>
            <person name="Yang L."/>
            <person name="Yao Z."/>
            <person name="Ying F."/>
            <person name="Zhai J."/>
            <person name="Zhou L."/>
            <person name="Zuber A."/>
            <person name="Denarie J."/>
            <person name="Dixon R.A."/>
            <person name="May G.D."/>
            <person name="Schwartz D.C."/>
            <person name="Rogers J."/>
            <person name="Quetier F."/>
            <person name="Town C.D."/>
            <person name="Roe B.A."/>
        </authorList>
    </citation>
    <scope>NUCLEOTIDE SEQUENCE [LARGE SCALE GENOMIC DNA]</scope>
    <source>
        <strain evidence="1">A17</strain>
        <strain evidence="2 3">cv. Jemalong A17</strain>
    </source>
</reference>
<evidence type="ECO:0000313" key="2">
    <source>
        <dbReference type="EnsemblPlants" id="KEH27877"/>
    </source>
</evidence>
<accession>A0A072UE43</accession>